<sequence length="130" mass="14833">MCQHRSYRSTQHGLARRISLDPMWTADSGVLDCQHATSLPRNLRARTRSITAVRRRLVQYHMKSGRPANTVEHRTVSTTVAVPRDLSWSRWLRSQHSTPLPLPLSRSALAGRLIHFAETIEALIESRISE</sequence>
<dbReference type="Proteomes" id="UP000054018">
    <property type="component" value="Unassembled WGS sequence"/>
</dbReference>
<proteinExistence type="predicted"/>
<dbReference type="EMBL" id="KN833713">
    <property type="protein sequence ID" value="KIK24736.1"/>
    <property type="molecule type" value="Genomic_DNA"/>
</dbReference>
<name>A0A0C9Z698_9AGAM</name>
<organism evidence="1 2">
    <name type="scientific">Pisolithus microcarpus 441</name>
    <dbReference type="NCBI Taxonomy" id="765257"/>
    <lineage>
        <taxon>Eukaryota</taxon>
        <taxon>Fungi</taxon>
        <taxon>Dikarya</taxon>
        <taxon>Basidiomycota</taxon>
        <taxon>Agaricomycotina</taxon>
        <taxon>Agaricomycetes</taxon>
        <taxon>Agaricomycetidae</taxon>
        <taxon>Boletales</taxon>
        <taxon>Sclerodermatineae</taxon>
        <taxon>Pisolithaceae</taxon>
        <taxon>Pisolithus</taxon>
    </lineage>
</organism>
<reference evidence="1 2" key="1">
    <citation type="submission" date="2014-04" db="EMBL/GenBank/DDBJ databases">
        <authorList>
            <consortium name="DOE Joint Genome Institute"/>
            <person name="Kuo A."/>
            <person name="Kohler A."/>
            <person name="Costa M.D."/>
            <person name="Nagy L.G."/>
            <person name="Floudas D."/>
            <person name="Copeland A."/>
            <person name="Barry K.W."/>
            <person name="Cichocki N."/>
            <person name="Veneault-Fourrey C."/>
            <person name="LaButti K."/>
            <person name="Lindquist E.A."/>
            <person name="Lipzen A."/>
            <person name="Lundell T."/>
            <person name="Morin E."/>
            <person name="Murat C."/>
            <person name="Sun H."/>
            <person name="Tunlid A."/>
            <person name="Henrissat B."/>
            <person name="Grigoriev I.V."/>
            <person name="Hibbett D.S."/>
            <person name="Martin F."/>
            <person name="Nordberg H.P."/>
            <person name="Cantor M.N."/>
            <person name="Hua S.X."/>
        </authorList>
    </citation>
    <scope>NUCLEOTIDE SEQUENCE [LARGE SCALE GENOMIC DNA]</scope>
    <source>
        <strain evidence="1 2">441</strain>
    </source>
</reference>
<protein>
    <submittedName>
        <fullName evidence="1">Uncharacterized protein</fullName>
    </submittedName>
</protein>
<evidence type="ECO:0000313" key="2">
    <source>
        <dbReference type="Proteomes" id="UP000054018"/>
    </source>
</evidence>
<accession>A0A0C9Z698</accession>
<keyword evidence="2" id="KW-1185">Reference proteome</keyword>
<reference evidence="2" key="2">
    <citation type="submission" date="2015-01" db="EMBL/GenBank/DDBJ databases">
        <title>Evolutionary Origins and Diversification of the Mycorrhizal Mutualists.</title>
        <authorList>
            <consortium name="DOE Joint Genome Institute"/>
            <consortium name="Mycorrhizal Genomics Consortium"/>
            <person name="Kohler A."/>
            <person name="Kuo A."/>
            <person name="Nagy L.G."/>
            <person name="Floudas D."/>
            <person name="Copeland A."/>
            <person name="Barry K.W."/>
            <person name="Cichocki N."/>
            <person name="Veneault-Fourrey C."/>
            <person name="LaButti K."/>
            <person name="Lindquist E.A."/>
            <person name="Lipzen A."/>
            <person name="Lundell T."/>
            <person name="Morin E."/>
            <person name="Murat C."/>
            <person name="Riley R."/>
            <person name="Ohm R."/>
            <person name="Sun H."/>
            <person name="Tunlid A."/>
            <person name="Henrissat B."/>
            <person name="Grigoriev I.V."/>
            <person name="Hibbett D.S."/>
            <person name="Martin F."/>
        </authorList>
    </citation>
    <scope>NUCLEOTIDE SEQUENCE [LARGE SCALE GENOMIC DNA]</scope>
    <source>
        <strain evidence="2">441</strain>
    </source>
</reference>
<gene>
    <name evidence="1" type="ORF">PISMIDRAFT_372567</name>
</gene>
<evidence type="ECO:0000313" key="1">
    <source>
        <dbReference type="EMBL" id="KIK24736.1"/>
    </source>
</evidence>
<dbReference type="AlphaFoldDB" id="A0A0C9Z698"/>
<dbReference type="HOGENOM" id="CLU_1938978_0_0_1"/>